<protein>
    <submittedName>
        <fullName evidence="2">Uncharacterized protein</fullName>
    </submittedName>
</protein>
<proteinExistence type="predicted"/>
<feature type="compositionally biased region" description="Basic and acidic residues" evidence="1">
    <location>
        <begin position="1"/>
        <end position="25"/>
    </location>
</feature>
<accession>W2NFC4</accession>
<name>W2NFC4_PHYNI</name>
<dbReference type="AlphaFoldDB" id="W2NFC4"/>
<feature type="region of interest" description="Disordered" evidence="1">
    <location>
        <begin position="1"/>
        <end position="59"/>
    </location>
</feature>
<dbReference type="Proteomes" id="UP000054532">
    <property type="component" value="Unassembled WGS sequence"/>
</dbReference>
<organism evidence="2">
    <name type="scientific">Phytophthora nicotianae</name>
    <name type="common">Potato buckeye rot agent</name>
    <name type="synonym">Phytophthora parasitica</name>
    <dbReference type="NCBI Taxonomy" id="4792"/>
    <lineage>
        <taxon>Eukaryota</taxon>
        <taxon>Sar</taxon>
        <taxon>Stramenopiles</taxon>
        <taxon>Oomycota</taxon>
        <taxon>Peronosporomycetes</taxon>
        <taxon>Peronosporales</taxon>
        <taxon>Peronosporaceae</taxon>
        <taxon>Phytophthora</taxon>
    </lineage>
</organism>
<evidence type="ECO:0000313" key="2">
    <source>
        <dbReference type="EMBL" id="ETM47332.1"/>
    </source>
</evidence>
<evidence type="ECO:0000256" key="1">
    <source>
        <dbReference type="SAM" id="MobiDB-lite"/>
    </source>
</evidence>
<gene>
    <name evidence="2" type="ORF">L914_07940</name>
</gene>
<feature type="compositionally biased region" description="Low complexity" evidence="1">
    <location>
        <begin position="26"/>
        <end position="53"/>
    </location>
</feature>
<dbReference type="EMBL" id="KI692689">
    <property type="protein sequence ID" value="ETM47332.1"/>
    <property type="molecule type" value="Genomic_DNA"/>
</dbReference>
<reference evidence="2" key="1">
    <citation type="submission" date="2013-11" db="EMBL/GenBank/DDBJ databases">
        <title>The Genome Sequence of Phytophthora parasitica IAC_01/95.</title>
        <authorList>
            <consortium name="The Broad Institute Genomics Platform"/>
            <person name="Russ C."/>
            <person name="Tyler B."/>
            <person name="Panabieres F."/>
            <person name="Shan W."/>
            <person name="Tripathy S."/>
            <person name="Grunwald N."/>
            <person name="Machado M."/>
            <person name="Johnson C.S."/>
            <person name="Arredondo F."/>
            <person name="Hong C."/>
            <person name="Coffey M."/>
            <person name="Young S.K."/>
            <person name="Zeng Q."/>
            <person name="Gargeya S."/>
            <person name="Fitzgerald M."/>
            <person name="Abouelleil A."/>
            <person name="Alvarado L."/>
            <person name="Chapman S.B."/>
            <person name="Gainer-Dewar J."/>
            <person name="Goldberg J."/>
            <person name="Griggs A."/>
            <person name="Gujja S."/>
            <person name="Hansen M."/>
            <person name="Howarth C."/>
            <person name="Imamovic A."/>
            <person name="Ireland A."/>
            <person name="Larimer J."/>
            <person name="McCowan C."/>
            <person name="Murphy C."/>
            <person name="Pearson M."/>
            <person name="Poon T.W."/>
            <person name="Priest M."/>
            <person name="Roberts A."/>
            <person name="Saif S."/>
            <person name="Shea T."/>
            <person name="Sykes S."/>
            <person name="Wortman J."/>
            <person name="Nusbaum C."/>
            <person name="Birren B."/>
        </authorList>
    </citation>
    <scope>NUCLEOTIDE SEQUENCE [LARGE SCALE GENOMIC DNA]</scope>
    <source>
        <strain evidence="2">IAC_01/95</strain>
    </source>
</reference>
<sequence length="59" mass="6620">MDQVRRERDAAWHRKMRNGPERDGLVEGPEQSEEPGQGEQSGQVEEPGQVEETGQGDET</sequence>